<accession>A0A643FHY2</accession>
<evidence type="ECO:0008006" key="5">
    <source>
        <dbReference type="Google" id="ProtNLM"/>
    </source>
</evidence>
<keyword evidence="4" id="KW-1185">Reference proteome</keyword>
<protein>
    <recommendedName>
        <fullName evidence="5">Conjugal transfer protein TraN</fullName>
    </recommendedName>
</protein>
<organism evidence="3 4">
    <name type="scientific">Ideonella dechloratans</name>
    <dbReference type="NCBI Taxonomy" id="36863"/>
    <lineage>
        <taxon>Bacteria</taxon>
        <taxon>Pseudomonadati</taxon>
        <taxon>Pseudomonadota</taxon>
        <taxon>Betaproteobacteria</taxon>
        <taxon>Burkholderiales</taxon>
        <taxon>Sphaerotilaceae</taxon>
        <taxon>Ideonella</taxon>
    </lineage>
</organism>
<dbReference type="EMBL" id="VZPB01000007">
    <property type="protein sequence ID" value="KAB0584227.1"/>
    <property type="molecule type" value="Genomic_DNA"/>
</dbReference>
<reference evidence="3 4" key="1">
    <citation type="submission" date="2019-09" db="EMBL/GenBank/DDBJ databases">
        <title>Draft genome sequences of 48 bacterial type strains from the CCUG.</title>
        <authorList>
            <person name="Tunovic T."/>
            <person name="Pineiro-Iglesias B."/>
            <person name="Unosson C."/>
            <person name="Inganas E."/>
            <person name="Ohlen M."/>
            <person name="Cardew S."/>
            <person name="Jensie-Markopoulos S."/>
            <person name="Salva-Serra F."/>
            <person name="Jaen-Luchoro D."/>
            <person name="Karlsson R."/>
            <person name="Svensson-Stadler L."/>
            <person name="Chun J."/>
            <person name="Moore E."/>
        </authorList>
    </citation>
    <scope>NUCLEOTIDE SEQUENCE [LARGE SCALE GENOMIC DNA]</scope>
    <source>
        <strain evidence="3 4">CCUG 30977</strain>
    </source>
</reference>
<evidence type="ECO:0000256" key="2">
    <source>
        <dbReference type="SAM" id="SignalP"/>
    </source>
</evidence>
<proteinExistence type="predicted"/>
<name>A0A643FHY2_IDEDE</name>
<sequence>MFLRFLLLAALWSPFFAFATNVTPSGSIVLQQTGTNTYAVADGAGGSGPFSMTNRTIGSAAGGAVTVAESYAGTLAGGRISILARRAVPAAFAISMAKESFIVGCQAGTELAAYLGLGTSSSSRTGCNVTDWLYDDGQDPAVSSVFQCDGVPSISVEKFVTPSPAYGSGSDFPSACANWASMLQTAYDTAYSTCLAAKLSGCTQVTQVSAVCTSQTSCKSAGYKTYYSKQSNGSYTPGATTAITSTAFRNLGASSNSSCPAVIDELDPAYSLPAGSPPGPDGKCPTGRYHTISAEDAKRLMEAYANIANAAAVMQKILDKGGSLQGAPERTLTGDPQSVGSPSTTITTNPDGTVTTTTTTPNNGYSYSGNTITVTNNSTTTVTTCTAAGSCTSSTTTKENDDAGTPTDTGMPSVPKLYEQKYPDGVKGVWDSHAQAISQIPLISWVNSLTPSFGNGGCPVWVIPVNVLGINTSGDVSIPCWLWGVLKIIFNISALLAARKLIFGG</sequence>
<feature type="chain" id="PRO_5024979576" description="Conjugal transfer protein TraN" evidence="2">
    <location>
        <begin position="20"/>
        <end position="505"/>
    </location>
</feature>
<feature type="compositionally biased region" description="Low complexity" evidence="1">
    <location>
        <begin position="344"/>
        <end position="360"/>
    </location>
</feature>
<gene>
    <name evidence="3" type="ORF">F7Q92_04580</name>
</gene>
<feature type="region of interest" description="Disordered" evidence="1">
    <location>
        <begin position="324"/>
        <end position="361"/>
    </location>
</feature>
<comment type="caution">
    <text evidence="3">The sequence shown here is derived from an EMBL/GenBank/DDBJ whole genome shotgun (WGS) entry which is preliminary data.</text>
</comment>
<evidence type="ECO:0000256" key="1">
    <source>
        <dbReference type="SAM" id="MobiDB-lite"/>
    </source>
</evidence>
<keyword evidence="2" id="KW-0732">Signal</keyword>
<dbReference type="Proteomes" id="UP000430120">
    <property type="component" value="Unassembled WGS sequence"/>
</dbReference>
<dbReference type="OrthoDB" id="8914115at2"/>
<dbReference type="RefSeq" id="WP_151122944.1">
    <property type="nucleotide sequence ID" value="NZ_CP088081.1"/>
</dbReference>
<evidence type="ECO:0000313" key="3">
    <source>
        <dbReference type="EMBL" id="KAB0584227.1"/>
    </source>
</evidence>
<evidence type="ECO:0000313" key="4">
    <source>
        <dbReference type="Proteomes" id="UP000430120"/>
    </source>
</evidence>
<dbReference type="AlphaFoldDB" id="A0A643FHY2"/>
<feature type="region of interest" description="Disordered" evidence="1">
    <location>
        <begin position="391"/>
        <end position="412"/>
    </location>
</feature>
<feature type="signal peptide" evidence="2">
    <location>
        <begin position="1"/>
        <end position="19"/>
    </location>
</feature>
<feature type="compositionally biased region" description="Polar residues" evidence="1">
    <location>
        <begin position="334"/>
        <end position="343"/>
    </location>
</feature>